<dbReference type="Proteomes" id="UP000237983">
    <property type="component" value="Unassembled WGS sequence"/>
</dbReference>
<accession>A0A2T0VGT1</accession>
<dbReference type="Gene3D" id="3.90.76.10">
    <property type="entry name" value="Dipeptide-binding Protein, Domain 1"/>
    <property type="match status" value="1"/>
</dbReference>
<proteinExistence type="predicted"/>
<protein>
    <submittedName>
        <fullName evidence="3">Oligopeptide transport system substrate-binding protein</fullName>
    </submittedName>
</protein>
<dbReference type="AlphaFoldDB" id="A0A2T0VGT1"/>
<dbReference type="Gene3D" id="3.40.190.10">
    <property type="entry name" value="Periplasmic binding protein-like II"/>
    <property type="match status" value="1"/>
</dbReference>
<dbReference type="PROSITE" id="PS51257">
    <property type="entry name" value="PROKAR_LIPOPROTEIN"/>
    <property type="match status" value="1"/>
</dbReference>
<organism evidence="3 4">
    <name type="scientific">Glaciihabitans tibetensis</name>
    <dbReference type="NCBI Taxonomy" id="1266600"/>
    <lineage>
        <taxon>Bacteria</taxon>
        <taxon>Bacillati</taxon>
        <taxon>Actinomycetota</taxon>
        <taxon>Actinomycetes</taxon>
        <taxon>Micrococcales</taxon>
        <taxon>Microbacteriaceae</taxon>
        <taxon>Glaciihabitans</taxon>
    </lineage>
</organism>
<reference evidence="3 4" key="1">
    <citation type="submission" date="2018-03" db="EMBL/GenBank/DDBJ databases">
        <title>Genomic Encyclopedia of Type Strains, Phase III (KMG-III): the genomes of soil and plant-associated and newly described type strains.</title>
        <authorList>
            <person name="Whitman W."/>
        </authorList>
    </citation>
    <scope>NUCLEOTIDE SEQUENCE [LARGE SCALE GENOMIC DNA]</scope>
    <source>
        <strain evidence="3 4">CGMCC 1.12484</strain>
    </source>
</reference>
<dbReference type="RefSeq" id="WP_106210185.1">
    <property type="nucleotide sequence ID" value="NZ_PVTL01000002.1"/>
</dbReference>
<name>A0A2T0VGT1_9MICO</name>
<dbReference type="PANTHER" id="PTHR30290">
    <property type="entry name" value="PERIPLASMIC BINDING COMPONENT OF ABC TRANSPORTER"/>
    <property type="match status" value="1"/>
</dbReference>
<feature type="chain" id="PRO_5039663067" evidence="1">
    <location>
        <begin position="26"/>
        <end position="559"/>
    </location>
</feature>
<keyword evidence="1" id="KW-0732">Signal</keyword>
<dbReference type="Pfam" id="PF00496">
    <property type="entry name" value="SBP_bac_5"/>
    <property type="match status" value="1"/>
</dbReference>
<dbReference type="GO" id="GO:1904680">
    <property type="term" value="F:peptide transmembrane transporter activity"/>
    <property type="evidence" value="ECO:0007669"/>
    <property type="project" value="TreeGrafter"/>
</dbReference>
<dbReference type="InterPro" id="IPR030678">
    <property type="entry name" value="Peptide/Ni-bd"/>
</dbReference>
<feature type="domain" description="Solute-binding protein family 5" evidence="2">
    <location>
        <begin position="80"/>
        <end position="480"/>
    </location>
</feature>
<evidence type="ECO:0000259" key="2">
    <source>
        <dbReference type="Pfam" id="PF00496"/>
    </source>
</evidence>
<gene>
    <name evidence="3" type="ORF">B0I08_10282</name>
</gene>
<dbReference type="InterPro" id="IPR039424">
    <property type="entry name" value="SBP_5"/>
</dbReference>
<dbReference type="EMBL" id="PVTL01000002">
    <property type="protein sequence ID" value="PRY69409.1"/>
    <property type="molecule type" value="Genomic_DNA"/>
</dbReference>
<dbReference type="PANTHER" id="PTHR30290:SF83">
    <property type="entry name" value="ABC TRANSPORTER SUBSTRATE-BINDING PROTEIN"/>
    <property type="match status" value="1"/>
</dbReference>
<evidence type="ECO:0000256" key="1">
    <source>
        <dbReference type="SAM" id="SignalP"/>
    </source>
</evidence>
<dbReference type="OrthoDB" id="9046151at2"/>
<keyword evidence="4" id="KW-1185">Reference proteome</keyword>
<feature type="signal peptide" evidence="1">
    <location>
        <begin position="1"/>
        <end position="25"/>
    </location>
</feature>
<dbReference type="Gene3D" id="3.10.105.10">
    <property type="entry name" value="Dipeptide-binding Protein, Domain 3"/>
    <property type="match status" value="1"/>
</dbReference>
<dbReference type="GO" id="GO:0043190">
    <property type="term" value="C:ATP-binding cassette (ABC) transporter complex"/>
    <property type="evidence" value="ECO:0007669"/>
    <property type="project" value="InterPro"/>
</dbReference>
<dbReference type="InterPro" id="IPR000914">
    <property type="entry name" value="SBP_5_dom"/>
</dbReference>
<dbReference type="SUPFAM" id="SSF53850">
    <property type="entry name" value="Periplasmic binding protein-like II"/>
    <property type="match status" value="1"/>
</dbReference>
<evidence type="ECO:0000313" key="4">
    <source>
        <dbReference type="Proteomes" id="UP000237983"/>
    </source>
</evidence>
<comment type="caution">
    <text evidence="3">The sequence shown here is derived from an EMBL/GenBank/DDBJ whole genome shotgun (WGS) entry which is preliminary data.</text>
</comment>
<dbReference type="GO" id="GO:0015833">
    <property type="term" value="P:peptide transport"/>
    <property type="evidence" value="ECO:0007669"/>
    <property type="project" value="TreeGrafter"/>
</dbReference>
<dbReference type="GO" id="GO:0042597">
    <property type="term" value="C:periplasmic space"/>
    <property type="evidence" value="ECO:0007669"/>
    <property type="project" value="UniProtKB-ARBA"/>
</dbReference>
<dbReference type="CDD" id="cd00995">
    <property type="entry name" value="PBP2_NikA_DppA_OppA_like"/>
    <property type="match status" value="1"/>
</dbReference>
<sequence length="559" mass="59870">MRFNRIGTAAVGLGLATALVLTGCAAEDDTASTSAEGIITTNGSEPQNPLVTTNTTEVGGGKILTSIYAGLVSYDAAGEISNEVAESLETDDSITWTVTLKDGWTFTNGEAVTASSFVNAWNYGALITNAQSSSYFFDNIVGYTDVNAMIDDPAGTLDEDGSVLQVPAPTAETMSGLTVVDDQTFTVELVAAEADWPLRLGYTAYMPLPEVAFEDMEAFGENPIGNGPYMLDGEGAWEHDIDIDLVANPDYAGERVPANEGVTMRFYATLDAAYADMQGGNLDVLDAVPDSAFETYETEFDGRTANQPAAVFQAINIPQYLEHWTGEEGELRRAAISRAINRDEITEFIFQGTRTPATDFTSPVIDGYSDELEGAEVLEYDADIAADLWAQADAIAPYGDTVFDIAYNSDGGHQAWVDAATQSISNALGITAQGKPYPTFADALTDRAAGTLTGATRAGWQADYPSLYNFLAPNYQTGAGSNYEGYSSEEFDNLLDEGSVAPDVETATGFYQDAQEVLLKDLPTIPLWYANVNGVWGDQVDNVVFGWDSVPLYDEITKG</sequence>
<dbReference type="PIRSF" id="PIRSF002741">
    <property type="entry name" value="MppA"/>
    <property type="match status" value="1"/>
</dbReference>
<evidence type="ECO:0000313" key="3">
    <source>
        <dbReference type="EMBL" id="PRY69409.1"/>
    </source>
</evidence>